<evidence type="ECO:0000313" key="1">
    <source>
        <dbReference type="EMBL" id="MFD1813638.1"/>
    </source>
</evidence>
<dbReference type="Proteomes" id="UP001597286">
    <property type="component" value="Unassembled WGS sequence"/>
</dbReference>
<dbReference type="RefSeq" id="WP_378486138.1">
    <property type="nucleotide sequence ID" value="NZ_JBHUFB010000012.1"/>
</dbReference>
<sequence>MTTGVDVRARPLPMPRGPVSCRVIATLADGSAGSMRADSGLGHADPLGGDLQLALHVCYELHYRGFVGVDPDWEWDPELIRLRGDMERRFLRCLRAEVAGGSDADAELDAVSVAEAGEGSVAAYLRDHGSWDQMREYFAHRSIYHLKEADPLAWAIPRLHGPPKAAFVAVEFDEFGGGDGERMHSRLFSDLLRAAELDSSYLGYLDDVPPETLATVNLVSLFGLHRGLRGALVGHFATAEATTPPSAKALVAALERMSAPAECVRFYAEHVEADAVHEQVLRRDVVGGLLDAEPELAADVVFGIQATELLEGRLAAHLLHAWSGGASSLLAVRESRLHGVGAAPATMDG</sequence>
<keyword evidence="2" id="KW-1185">Reference proteome</keyword>
<comment type="caution">
    <text evidence="1">The sequence shown here is derived from an EMBL/GenBank/DDBJ whole genome shotgun (WGS) entry which is preliminary data.</text>
</comment>
<keyword evidence="1" id="KW-0560">Oxidoreductase</keyword>
<organism evidence="1 2">
    <name type="scientific">Rhodococcus gannanensis</name>
    <dbReference type="NCBI Taxonomy" id="1960308"/>
    <lineage>
        <taxon>Bacteria</taxon>
        <taxon>Bacillati</taxon>
        <taxon>Actinomycetota</taxon>
        <taxon>Actinomycetes</taxon>
        <taxon>Mycobacteriales</taxon>
        <taxon>Nocardiaceae</taxon>
        <taxon>Rhodococcus</taxon>
    </lineage>
</organism>
<reference evidence="2" key="1">
    <citation type="journal article" date="2019" name="Int. J. Syst. Evol. Microbiol.">
        <title>The Global Catalogue of Microorganisms (GCM) 10K type strain sequencing project: providing services to taxonomists for standard genome sequencing and annotation.</title>
        <authorList>
            <consortium name="The Broad Institute Genomics Platform"/>
            <consortium name="The Broad Institute Genome Sequencing Center for Infectious Disease"/>
            <person name="Wu L."/>
            <person name="Ma J."/>
        </authorList>
    </citation>
    <scope>NUCLEOTIDE SEQUENCE [LARGE SCALE GENOMIC DNA]</scope>
    <source>
        <strain evidence="2">DT72</strain>
    </source>
</reference>
<proteinExistence type="predicted"/>
<dbReference type="EMBL" id="JBHUFB010000012">
    <property type="protein sequence ID" value="MFD1813638.1"/>
    <property type="molecule type" value="Genomic_DNA"/>
</dbReference>
<dbReference type="EC" id="1.-.-.-" evidence="1"/>
<dbReference type="GO" id="GO:0016491">
    <property type="term" value="F:oxidoreductase activity"/>
    <property type="evidence" value="ECO:0007669"/>
    <property type="project" value="UniProtKB-KW"/>
</dbReference>
<accession>A0ABW4P546</accession>
<dbReference type="SMART" id="SM01236">
    <property type="entry name" value="Haem_oxygenase_2"/>
    <property type="match status" value="1"/>
</dbReference>
<evidence type="ECO:0000313" key="2">
    <source>
        <dbReference type="Proteomes" id="UP001597286"/>
    </source>
</evidence>
<dbReference type="Pfam" id="PF14518">
    <property type="entry name" value="Haem_oxygenas_2"/>
    <property type="match status" value="1"/>
</dbReference>
<protein>
    <submittedName>
        <fullName evidence="1">Iron-containing redox enzyme family protein</fullName>
        <ecNumber evidence="1">1.-.-.-</ecNumber>
    </submittedName>
</protein>
<dbReference type="InterPro" id="IPR016084">
    <property type="entry name" value="Haem_Oase-like_multi-hlx"/>
</dbReference>
<name>A0ABW4P546_9NOCA</name>
<gene>
    <name evidence="1" type="ORF">ACFSJG_15570</name>
</gene>
<dbReference type="Gene3D" id="1.20.910.10">
    <property type="entry name" value="Heme oxygenase-like"/>
    <property type="match status" value="1"/>
</dbReference>
<dbReference type="SUPFAM" id="SSF48613">
    <property type="entry name" value="Heme oxygenase-like"/>
    <property type="match status" value="1"/>
</dbReference>